<feature type="signal peptide" evidence="5">
    <location>
        <begin position="1"/>
        <end position="26"/>
    </location>
</feature>
<name>A0A2S5KKR7_9PROT</name>
<dbReference type="Proteomes" id="UP000238196">
    <property type="component" value="Unassembled WGS sequence"/>
</dbReference>
<organism evidence="7 8">
    <name type="scientific">Proteobacteria bacterium 228</name>
    <dbReference type="NCBI Taxonomy" id="2083153"/>
    <lineage>
        <taxon>Bacteria</taxon>
        <taxon>Pseudomonadati</taxon>
        <taxon>Pseudomonadota</taxon>
    </lineage>
</organism>
<evidence type="ECO:0000313" key="7">
    <source>
        <dbReference type="EMBL" id="PPC75322.1"/>
    </source>
</evidence>
<comment type="caution">
    <text evidence="7">The sequence shown here is derived from an EMBL/GenBank/DDBJ whole genome shotgun (WGS) entry which is preliminary data.</text>
</comment>
<keyword evidence="2 4" id="KW-0479">Metal-binding</keyword>
<evidence type="ECO:0000256" key="3">
    <source>
        <dbReference type="ARBA" id="ARBA00023004"/>
    </source>
</evidence>
<proteinExistence type="predicted"/>
<evidence type="ECO:0000256" key="1">
    <source>
        <dbReference type="ARBA" id="ARBA00022617"/>
    </source>
</evidence>
<dbReference type="GO" id="GO:0046872">
    <property type="term" value="F:metal ion binding"/>
    <property type="evidence" value="ECO:0007669"/>
    <property type="project" value="UniProtKB-KW"/>
</dbReference>
<feature type="domain" description="Cytochrome c" evidence="6">
    <location>
        <begin position="25"/>
        <end position="119"/>
    </location>
</feature>
<dbReference type="OrthoDB" id="9757546at2"/>
<gene>
    <name evidence="7" type="ORF">C4K68_22090</name>
</gene>
<dbReference type="InterPro" id="IPR009056">
    <property type="entry name" value="Cyt_c-like_dom"/>
</dbReference>
<dbReference type="Pfam" id="PF00034">
    <property type="entry name" value="Cytochrom_C"/>
    <property type="match status" value="1"/>
</dbReference>
<reference evidence="7 8" key="1">
    <citation type="submission" date="2018-02" db="EMBL/GenBank/DDBJ databases">
        <title>novel marine gammaproteobacteria from coastal saline agro ecosystem.</title>
        <authorList>
            <person name="Krishnan R."/>
            <person name="Ramesh Kumar N."/>
        </authorList>
    </citation>
    <scope>NUCLEOTIDE SEQUENCE [LARGE SCALE GENOMIC DNA]</scope>
    <source>
        <strain evidence="7 8">228</strain>
    </source>
</reference>
<evidence type="ECO:0000256" key="5">
    <source>
        <dbReference type="SAM" id="SignalP"/>
    </source>
</evidence>
<dbReference type="GO" id="GO:0020037">
    <property type="term" value="F:heme binding"/>
    <property type="evidence" value="ECO:0007669"/>
    <property type="project" value="InterPro"/>
</dbReference>
<accession>A0A2S5KKR7</accession>
<keyword evidence="5" id="KW-0732">Signal</keyword>
<evidence type="ECO:0000259" key="6">
    <source>
        <dbReference type="PROSITE" id="PS51007"/>
    </source>
</evidence>
<keyword evidence="3 4" id="KW-0408">Iron</keyword>
<dbReference type="GO" id="GO:0009055">
    <property type="term" value="F:electron transfer activity"/>
    <property type="evidence" value="ECO:0007669"/>
    <property type="project" value="InterPro"/>
</dbReference>
<evidence type="ECO:0000313" key="8">
    <source>
        <dbReference type="Proteomes" id="UP000238196"/>
    </source>
</evidence>
<dbReference type="SUPFAM" id="SSF46626">
    <property type="entry name" value="Cytochrome c"/>
    <property type="match status" value="1"/>
</dbReference>
<dbReference type="PROSITE" id="PS51007">
    <property type="entry name" value="CYTC"/>
    <property type="match status" value="1"/>
</dbReference>
<sequence length="152" mass="15843">MPKPCTSLILATGLMLGALSAAAAQAAEAGKALFDQRCAACHQPAGVGAPGLAPPLVDASLWQGLGQRAQEYFFTVLNSGLSGTIEVDGVGYYGLVMPTQADLSAEQMSQLMDYVLNDLNQTGTTLDAGVLEQARATPLSHTDVRAIRKDVH</sequence>
<feature type="chain" id="PRO_5015722039" description="Cytochrome c domain-containing protein" evidence="5">
    <location>
        <begin position="27"/>
        <end position="152"/>
    </location>
</feature>
<keyword evidence="1 4" id="KW-0349">Heme</keyword>
<dbReference type="AlphaFoldDB" id="A0A2S5KKR7"/>
<dbReference type="EMBL" id="PRLP01000106">
    <property type="protein sequence ID" value="PPC75322.1"/>
    <property type="molecule type" value="Genomic_DNA"/>
</dbReference>
<protein>
    <recommendedName>
        <fullName evidence="6">Cytochrome c domain-containing protein</fullName>
    </recommendedName>
</protein>
<evidence type="ECO:0000256" key="4">
    <source>
        <dbReference type="PROSITE-ProRule" id="PRU00433"/>
    </source>
</evidence>
<dbReference type="Gene3D" id="1.10.760.10">
    <property type="entry name" value="Cytochrome c-like domain"/>
    <property type="match status" value="1"/>
</dbReference>
<evidence type="ECO:0000256" key="2">
    <source>
        <dbReference type="ARBA" id="ARBA00022723"/>
    </source>
</evidence>
<dbReference type="InterPro" id="IPR036909">
    <property type="entry name" value="Cyt_c-like_dom_sf"/>
</dbReference>